<accession>A0A409VLY9</accession>
<dbReference type="OrthoDB" id="3249582at2759"/>
<dbReference type="AlphaFoldDB" id="A0A409VLY9"/>
<evidence type="ECO:0000313" key="3">
    <source>
        <dbReference type="EMBL" id="PPQ67271.1"/>
    </source>
</evidence>
<dbReference type="STRING" id="93625.A0A409VLY9"/>
<feature type="transmembrane region" description="Helical" evidence="1">
    <location>
        <begin position="33"/>
        <end position="53"/>
    </location>
</feature>
<keyword evidence="2" id="KW-0732">Signal</keyword>
<protein>
    <recommendedName>
        <fullName evidence="5">MARVEL domain-containing protein</fullName>
    </recommendedName>
</protein>
<feature type="chain" id="PRO_5019276346" description="MARVEL domain-containing protein" evidence="2">
    <location>
        <begin position="24"/>
        <end position="284"/>
    </location>
</feature>
<sequence>MTILSLLLSGLLAVILWFEISSTSDMTSAERVAFAIAALTESILFVASIFGLVGAIVKKQLFTQIYAYIIYVHFVLNFVVAIYLTYEVTRTTHNAETLACQAAIKDSQAQDQCTGLLTFATWVYAVIAVTIILVELYGAVIVTRYLNQLKREKKSARTLKMDTESAFQLKYRNKADHQYARLDDPAPHHELPPLQTYYLEPSDVEFNPYTESGIPSNYQSSHGAEVNDIMPPVEVGYGGDSWTHEQITFQEKEKLKRLNEPNLLPLPHQYLPNREKHQEVASYQ</sequence>
<evidence type="ECO:0000256" key="2">
    <source>
        <dbReference type="SAM" id="SignalP"/>
    </source>
</evidence>
<organism evidence="3 4">
    <name type="scientific">Psilocybe cyanescens</name>
    <dbReference type="NCBI Taxonomy" id="93625"/>
    <lineage>
        <taxon>Eukaryota</taxon>
        <taxon>Fungi</taxon>
        <taxon>Dikarya</taxon>
        <taxon>Basidiomycota</taxon>
        <taxon>Agaricomycotina</taxon>
        <taxon>Agaricomycetes</taxon>
        <taxon>Agaricomycetidae</taxon>
        <taxon>Agaricales</taxon>
        <taxon>Agaricineae</taxon>
        <taxon>Strophariaceae</taxon>
        <taxon>Psilocybe</taxon>
    </lineage>
</organism>
<dbReference type="Proteomes" id="UP000283269">
    <property type="component" value="Unassembled WGS sequence"/>
</dbReference>
<feature type="transmembrane region" description="Helical" evidence="1">
    <location>
        <begin position="122"/>
        <end position="146"/>
    </location>
</feature>
<dbReference type="InParanoid" id="A0A409VLY9"/>
<evidence type="ECO:0000256" key="1">
    <source>
        <dbReference type="SAM" id="Phobius"/>
    </source>
</evidence>
<feature type="signal peptide" evidence="2">
    <location>
        <begin position="1"/>
        <end position="23"/>
    </location>
</feature>
<name>A0A409VLY9_PSICY</name>
<evidence type="ECO:0000313" key="4">
    <source>
        <dbReference type="Proteomes" id="UP000283269"/>
    </source>
</evidence>
<keyword evidence="1" id="KW-1133">Transmembrane helix</keyword>
<keyword evidence="1" id="KW-0812">Transmembrane</keyword>
<reference evidence="3 4" key="1">
    <citation type="journal article" date="2018" name="Evol. Lett.">
        <title>Horizontal gene cluster transfer increased hallucinogenic mushroom diversity.</title>
        <authorList>
            <person name="Reynolds H.T."/>
            <person name="Vijayakumar V."/>
            <person name="Gluck-Thaler E."/>
            <person name="Korotkin H.B."/>
            <person name="Matheny P.B."/>
            <person name="Slot J.C."/>
        </authorList>
    </citation>
    <scope>NUCLEOTIDE SEQUENCE [LARGE SCALE GENOMIC DNA]</scope>
    <source>
        <strain evidence="3 4">2631</strain>
    </source>
</reference>
<comment type="caution">
    <text evidence="3">The sequence shown here is derived from an EMBL/GenBank/DDBJ whole genome shotgun (WGS) entry which is preliminary data.</text>
</comment>
<evidence type="ECO:0008006" key="5">
    <source>
        <dbReference type="Google" id="ProtNLM"/>
    </source>
</evidence>
<dbReference type="EMBL" id="NHYD01003975">
    <property type="protein sequence ID" value="PPQ67271.1"/>
    <property type="molecule type" value="Genomic_DNA"/>
</dbReference>
<feature type="transmembrane region" description="Helical" evidence="1">
    <location>
        <begin position="65"/>
        <end position="86"/>
    </location>
</feature>
<gene>
    <name evidence="3" type="ORF">CVT25_005855</name>
</gene>
<keyword evidence="1" id="KW-0472">Membrane</keyword>
<keyword evidence="4" id="KW-1185">Reference proteome</keyword>
<proteinExistence type="predicted"/>